<dbReference type="EMBL" id="JAUSTU010000066">
    <property type="protein sequence ID" value="MDQ0158035.1"/>
    <property type="molecule type" value="Genomic_DNA"/>
</dbReference>
<dbReference type="Proteomes" id="UP001231362">
    <property type="component" value="Unassembled WGS sequence"/>
</dbReference>
<organism evidence="2 3">
    <name type="scientific">Anoxybacillus andreesenii</name>
    <dbReference type="NCBI Taxonomy" id="1325932"/>
    <lineage>
        <taxon>Bacteria</taxon>
        <taxon>Bacillati</taxon>
        <taxon>Bacillota</taxon>
        <taxon>Bacilli</taxon>
        <taxon>Bacillales</taxon>
        <taxon>Anoxybacillaceae</taxon>
        <taxon>Anoxybacillus</taxon>
    </lineage>
</organism>
<evidence type="ECO:0000313" key="2">
    <source>
        <dbReference type="EMBL" id="MDQ0158035.1"/>
    </source>
</evidence>
<gene>
    <name evidence="2" type="ORF">J2S07_004424</name>
</gene>
<sequence>MTLNTIKLKDYLIAHAQKAFGVMKKSMDFDDAEYVLKVILRQNNPVVDKNTIHQNTKKKIKGKERLQRAYDLLEYHSYIRQEVGGKSGRKGLVLVNPYLFEDIDVKKKDHNYPNLYKTTENTITTEGDMKNLKFPNSPNEAINNEKK</sequence>
<keyword evidence="3" id="KW-1185">Reference proteome</keyword>
<dbReference type="RefSeq" id="WP_307152453.1">
    <property type="nucleotide sequence ID" value="NZ_JAUSTU010000066.1"/>
</dbReference>
<feature type="compositionally biased region" description="Polar residues" evidence="1">
    <location>
        <begin position="134"/>
        <end position="147"/>
    </location>
</feature>
<evidence type="ECO:0000313" key="3">
    <source>
        <dbReference type="Proteomes" id="UP001231362"/>
    </source>
</evidence>
<accession>A0ABT9VAN6</accession>
<feature type="region of interest" description="Disordered" evidence="1">
    <location>
        <begin position="128"/>
        <end position="147"/>
    </location>
</feature>
<protein>
    <submittedName>
        <fullName evidence="2">Uncharacterized protein</fullName>
    </submittedName>
</protein>
<name>A0ABT9VAN6_9BACL</name>
<evidence type="ECO:0000256" key="1">
    <source>
        <dbReference type="SAM" id="MobiDB-lite"/>
    </source>
</evidence>
<proteinExistence type="predicted"/>
<comment type="caution">
    <text evidence="2">The sequence shown here is derived from an EMBL/GenBank/DDBJ whole genome shotgun (WGS) entry which is preliminary data.</text>
</comment>
<reference evidence="2 3" key="1">
    <citation type="submission" date="2023-07" db="EMBL/GenBank/DDBJ databases">
        <title>Genomic Encyclopedia of Type Strains, Phase IV (KMG-IV): sequencing the most valuable type-strain genomes for metagenomic binning, comparative biology and taxonomic classification.</title>
        <authorList>
            <person name="Goeker M."/>
        </authorList>
    </citation>
    <scope>NUCLEOTIDE SEQUENCE [LARGE SCALE GENOMIC DNA]</scope>
    <source>
        <strain evidence="2 3">DSM 23948</strain>
    </source>
</reference>